<gene>
    <name evidence="2" type="ORF">LTRI10_LOCUS27920</name>
</gene>
<name>A0AAV2EM56_9ROSI</name>
<dbReference type="EMBL" id="OZ034818">
    <property type="protein sequence ID" value="CAL1386904.1"/>
    <property type="molecule type" value="Genomic_DNA"/>
</dbReference>
<dbReference type="AlphaFoldDB" id="A0AAV2EM56"/>
<reference evidence="2 3" key="1">
    <citation type="submission" date="2024-04" db="EMBL/GenBank/DDBJ databases">
        <authorList>
            <person name="Fracassetti M."/>
        </authorList>
    </citation>
    <scope>NUCLEOTIDE SEQUENCE [LARGE SCALE GENOMIC DNA]</scope>
</reference>
<evidence type="ECO:0000313" key="3">
    <source>
        <dbReference type="Proteomes" id="UP001497516"/>
    </source>
</evidence>
<keyword evidence="3" id="KW-1185">Reference proteome</keyword>
<dbReference type="InterPro" id="IPR045284">
    <property type="entry name" value="At2g27730-like"/>
</dbReference>
<accession>A0AAV2EM56</accession>
<dbReference type="Proteomes" id="UP001497516">
    <property type="component" value="Chromosome 5"/>
</dbReference>
<evidence type="ECO:0000313" key="2">
    <source>
        <dbReference type="EMBL" id="CAL1386904.1"/>
    </source>
</evidence>
<evidence type="ECO:0008006" key="4">
    <source>
        <dbReference type="Google" id="ProtNLM"/>
    </source>
</evidence>
<organism evidence="2 3">
    <name type="scientific">Linum trigynum</name>
    <dbReference type="NCBI Taxonomy" id="586398"/>
    <lineage>
        <taxon>Eukaryota</taxon>
        <taxon>Viridiplantae</taxon>
        <taxon>Streptophyta</taxon>
        <taxon>Embryophyta</taxon>
        <taxon>Tracheophyta</taxon>
        <taxon>Spermatophyta</taxon>
        <taxon>Magnoliopsida</taxon>
        <taxon>eudicotyledons</taxon>
        <taxon>Gunneridae</taxon>
        <taxon>Pentapetalae</taxon>
        <taxon>rosids</taxon>
        <taxon>fabids</taxon>
        <taxon>Malpighiales</taxon>
        <taxon>Linaceae</taxon>
        <taxon>Linum</taxon>
    </lineage>
</organism>
<protein>
    <recommendedName>
        <fullName evidence="4">ATPase inhibitor</fullName>
    </recommendedName>
</protein>
<dbReference type="PANTHER" id="PTHR33878">
    <property type="entry name" value="OS08G0559000 PROTEIN"/>
    <property type="match status" value="1"/>
</dbReference>
<sequence length="107" mass="12192">MATGYPLARLGVSRSLRLGLARSMDSTPAATRYFSDGNVGKGGRVLNEEERAKETVYVQKMERERLEKQKQKAEKEKAEKEKHNTEKVCVFLRDPNLKSSSIFILFL</sequence>
<evidence type="ECO:0000256" key="1">
    <source>
        <dbReference type="SAM" id="Coils"/>
    </source>
</evidence>
<dbReference type="PANTHER" id="PTHR33878:SF4">
    <property type="entry name" value="OS08G0558900 PROTEIN"/>
    <property type="match status" value="1"/>
</dbReference>
<feature type="coiled-coil region" evidence="1">
    <location>
        <begin position="56"/>
        <end position="88"/>
    </location>
</feature>
<proteinExistence type="predicted"/>
<keyword evidence="1" id="KW-0175">Coiled coil</keyword>